<protein>
    <recommendedName>
        <fullName evidence="3">Apple domain-containing protein</fullName>
    </recommendedName>
</protein>
<dbReference type="Proteomes" id="UP000286045">
    <property type="component" value="Unassembled WGS sequence"/>
</dbReference>
<feature type="compositionally biased region" description="Polar residues" evidence="1">
    <location>
        <begin position="248"/>
        <end position="260"/>
    </location>
</feature>
<feature type="region of interest" description="Disordered" evidence="1">
    <location>
        <begin position="411"/>
        <end position="430"/>
    </location>
</feature>
<comment type="caution">
    <text evidence="4">The sequence shown here is derived from an EMBL/GenBank/DDBJ whole genome shotgun (WGS) entry which is preliminary data.</text>
</comment>
<evidence type="ECO:0000256" key="2">
    <source>
        <dbReference type="SAM" id="Phobius"/>
    </source>
</evidence>
<dbReference type="Gene3D" id="3.50.4.10">
    <property type="entry name" value="Hepatocyte Growth Factor"/>
    <property type="match status" value="1"/>
</dbReference>
<proteinExistence type="predicted"/>
<keyword evidence="2" id="KW-0812">Transmembrane</keyword>
<feature type="region of interest" description="Disordered" evidence="1">
    <location>
        <begin position="438"/>
        <end position="457"/>
    </location>
</feature>
<dbReference type="AlphaFoldDB" id="A0A439CN67"/>
<evidence type="ECO:0000259" key="3">
    <source>
        <dbReference type="SMART" id="SM00473"/>
    </source>
</evidence>
<feature type="region of interest" description="Disordered" evidence="1">
    <location>
        <begin position="248"/>
        <end position="271"/>
    </location>
</feature>
<evidence type="ECO:0000313" key="4">
    <source>
        <dbReference type="EMBL" id="RWA03576.1"/>
    </source>
</evidence>
<keyword evidence="2" id="KW-1133">Transmembrane helix</keyword>
<feature type="domain" description="Apple" evidence="3">
    <location>
        <begin position="21"/>
        <end position="96"/>
    </location>
</feature>
<organism evidence="4 5">
    <name type="scientific">Xylaria grammica</name>
    <dbReference type="NCBI Taxonomy" id="363999"/>
    <lineage>
        <taxon>Eukaryota</taxon>
        <taxon>Fungi</taxon>
        <taxon>Dikarya</taxon>
        <taxon>Ascomycota</taxon>
        <taxon>Pezizomycotina</taxon>
        <taxon>Sordariomycetes</taxon>
        <taxon>Xylariomycetidae</taxon>
        <taxon>Xylariales</taxon>
        <taxon>Xylariaceae</taxon>
        <taxon>Xylaria</taxon>
    </lineage>
</organism>
<feature type="transmembrane region" description="Helical" evidence="2">
    <location>
        <begin position="283"/>
        <end position="306"/>
    </location>
</feature>
<feature type="region of interest" description="Disordered" evidence="1">
    <location>
        <begin position="314"/>
        <end position="365"/>
    </location>
</feature>
<dbReference type="InterPro" id="IPR003609">
    <property type="entry name" value="Pan_app"/>
</dbReference>
<sequence>MLQERQSSHAPCPAGNGTMIGGQQQFVVFCNARFRGNEVLRQKTDSLETCTELCTSFQNPRCEGAQFANNNDCVLVGNLVPEGTRPSRFFDSAAAVFPQPGPTSSCLQQGTGTTFLSQNSRFTLQCGKIVNGNDLEQQFQMTFESCIAACSANSACGGVTYDPRQATGFKNCYLKTTIDVASVFDKASVDSAVLMNNADQAVETSTIAIADAPTAGASGTTTFVTAIPVPSTVSVPITVIPTGSAAEASNETTFTGTNNDPGDVNSHGRPKFNSIGSSASSNAWIAAPIIGSIAALALILTILVLWQRRRRRRDNPPLANGKANPISRAARGLGGAASRVSRGQIFGGEKTRLGDSESDDDYRLGNNRGGFRVISGSGRRLGLDGQEILGTGPGLGGMIVTTGGGKIVDMNRGGARSSSPANSAGLRDSQNGLRQNKLTWLDSQPGIPAGFRGPGVE</sequence>
<reference evidence="4 5" key="1">
    <citation type="submission" date="2018-12" db="EMBL/GenBank/DDBJ databases">
        <title>Draft genome sequence of Xylaria grammica IHI A82.</title>
        <authorList>
            <person name="Buettner E."/>
            <person name="Kellner H."/>
        </authorList>
    </citation>
    <scope>NUCLEOTIDE SEQUENCE [LARGE SCALE GENOMIC DNA]</scope>
    <source>
        <strain evidence="4 5">IHI A82</strain>
    </source>
</reference>
<keyword evidence="5" id="KW-1185">Reference proteome</keyword>
<dbReference type="SMART" id="SM00473">
    <property type="entry name" value="PAN_AP"/>
    <property type="match status" value="2"/>
</dbReference>
<accession>A0A439CN67</accession>
<gene>
    <name evidence="4" type="ORF">EKO27_g11531</name>
</gene>
<dbReference type="STRING" id="363999.A0A439CN67"/>
<feature type="compositionally biased region" description="Low complexity" evidence="1">
    <location>
        <begin position="327"/>
        <end position="343"/>
    </location>
</feature>
<name>A0A439CN67_9PEZI</name>
<dbReference type="EMBL" id="RYZI01000751">
    <property type="protein sequence ID" value="RWA03576.1"/>
    <property type="molecule type" value="Genomic_DNA"/>
</dbReference>
<dbReference type="Pfam" id="PF00024">
    <property type="entry name" value="PAN_1"/>
    <property type="match status" value="1"/>
</dbReference>
<feature type="compositionally biased region" description="Polar residues" evidence="1">
    <location>
        <begin position="416"/>
        <end position="430"/>
    </location>
</feature>
<evidence type="ECO:0000256" key="1">
    <source>
        <dbReference type="SAM" id="MobiDB-lite"/>
    </source>
</evidence>
<keyword evidence="2" id="KW-0472">Membrane</keyword>
<feature type="domain" description="Apple" evidence="3">
    <location>
        <begin position="117"/>
        <end position="198"/>
    </location>
</feature>
<evidence type="ECO:0000313" key="5">
    <source>
        <dbReference type="Proteomes" id="UP000286045"/>
    </source>
</evidence>